<sequence length="222" mass="25267">MRALFNFLLLIAIGTLTYLCIVSVVDPIHFNREREAREAIVIKRLENIRKAEIVFRNRFGHYTANADSLILFIKYGKLPVIEKQGFLNEDQLRSGLTEKKAMKIINSGNLSEIKKYNLEHFRRDTAYVNISDSLFDKGFSADSLLIVPGTDKMFELETGEIITASGYPVKLFEARTPYEVYLDGLDKQSIVNLRDIAEKRGKYPGLKVGSVVEINNNAGNWE</sequence>
<proteinExistence type="predicted"/>
<accession>A0A9D1M8B8</accession>
<protein>
    <submittedName>
        <fullName evidence="1">Uncharacterized protein</fullName>
    </submittedName>
</protein>
<reference evidence="1" key="2">
    <citation type="journal article" date="2021" name="PeerJ">
        <title>Extensive microbial diversity within the chicken gut microbiome revealed by metagenomics and culture.</title>
        <authorList>
            <person name="Gilroy R."/>
            <person name="Ravi A."/>
            <person name="Getino M."/>
            <person name="Pursley I."/>
            <person name="Horton D.L."/>
            <person name="Alikhan N.F."/>
            <person name="Baker D."/>
            <person name="Gharbi K."/>
            <person name="Hall N."/>
            <person name="Watson M."/>
            <person name="Adriaenssens E.M."/>
            <person name="Foster-Nyarko E."/>
            <person name="Jarju S."/>
            <person name="Secka A."/>
            <person name="Antonio M."/>
            <person name="Oren A."/>
            <person name="Chaudhuri R.R."/>
            <person name="La Ragione R."/>
            <person name="Hildebrand F."/>
            <person name="Pallen M.J."/>
        </authorList>
    </citation>
    <scope>NUCLEOTIDE SEQUENCE</scope>
    <source>
        <strain evidence="1">CHK158-818</strain>
    </source>
</reference>
<dbReference type="EMBL" id="DVNA01000150">
    <property type="protein sequence ID" value="HIU55484.1"/>
    <property type="molecule type" value="Genomic_DNA"/>
</dbReference>
<evidence type="ECO:0000313" key="1">
    <source>
        <dbReference type="EMBL" id="HIU55484.1"/>
    </source>
</evidence>
<gene>
    <name evidence="1" type="ORF">IAB03_06755</name>
</gene>
<name>A0A9D1M8B8_9BACT</name>
<reference evidence="1" key="1">
    <citation type="submission" date="2020-10" db="EMBL/GenBank/DDBJ databases">
        <authorList>
            <person name="Gilroy R."/>
        </authorList>
    </citation>
    <scope>NUCLEOTIDE SEQUENCE</scope>
    <source>
        <strain evidence="1">CHK158-818</strain>
    </source>
</reference>
<comment type="caution">
    <text evidence="1">The sequence shown here is derived from an EMBL/GenBank/DDBJ whole genome shotgun (WGS) entry which is preliminary data.</text>
</comment>
<evidence type="ECO:0000313" key="2">
    <source>
        <dbReference type="Proteomes" id="UP000824112"/>
    </source>
</evidence>
<organism evidence="1 2">
    <name type="scientific">Candidatus Gallibacteroides avistercoris</name>
    <dbReference type="NCBI Taxonomy" id="2840833"/>
    <lineage>
        <taxon>Bacteria</taxon>
        <taxon>Pseudomonadati</taxon>
        <taxon>Bacteroidota</taxon>
        <taxon>Bacteroidia</taxon>
        <taxon>Bacteroidales</taxon>
        <taxon>Bacteroidaceae</taxon>
        <taxon>Bacteroidaceae incertae sedis</taxon>
        <taxon>Candidatus Gallibacteroides</taxon>
    </lineage>
</organism>
<dbReference type="AlphaFoldDB" id="A0A9D1M8B8"/>
<dbReference type="Proteomes" id="UP000824112">
    <property type="component" value="Unassembled WGS sequence"/>
</dbReference>